<dbReference type="EMBL" id="CAJEWN010000357">
    <property type="protein sequence ID" value="CAD2179941.1"/>
    <property type="molecule type" value="Genomic_DNA"/>
</dbReference>
<evidence type="ECO:0000313" key="3">
    <source>
        <dbReference type="Proteomes" id="UP000580250"/>
    </source>
</evidence>
<gene>
    <name evidence="2" type="ORF">MENT_LOCUS31983</name>
</gene>
<dbReference type="AlphaFoldDB" id="A0A6V7W0F7"/>
<reference evidence="2 3" key="1">
    <citation type="submission" date="2020-08" db="EMBL/GenBank/DDBJ databases">
        <authorList>
            <person name="Koutsovoulos G."/>
            <person name="Danchin GJ E."/>
        </authorList>
    </citation>
    <scope>NUCLEOTIDE SEQUENCE [LARGE SCALE GENOMIC DNA]</scope>
</reference>
<keyword evidence="1" id="KW-1133">Transmembrane helix</keyword>
<dbReference type="Proteomes" id="UP000580250">
    <property type="component" value="Unassembled WGS sequence"/>
</dbReference>
<proteinExistence type="predicted"/>
<organism evidence="2 3">
    <name type="scientific">Meloidogyne enterolobii</name>
    <name type="common">Root-knot nematode worm</name>
    <name type="synonym">Meloidogyne mayaguensis</name>
    <dbReference type="NCBI Taxonomy" id="390850"/>
    <lineage>
        <taxon>Eukaryota</taxon>
        <taxon>Metazoa</taxon>
        <taxon>Ecdysozoa</taxon>
        <taxon>Nematoda</taxon>
        <taxon>Chromadorea</taxon>
        <taxon>Rhabditida</taxon>
        <taxon>Tylenchina</taxon>
        <taxon>Tylenchomorpha</taxon>
        <taxon>Tylenchoidea</taxon>
        <taxon>Meloidogynidae</taxon>
        <taxon>Meloidogyninae</taxon>
        <taxon>Meloidogyne</taxon>
    </lineage>
</organism>
<comment type="caution">
    <text evidence="2">The sequence shown here is derived from an EMBL/GenBank/DDBJ whole genome shotgun (WGS) entry which is preliminary data.</text>
</comment>
<feature type="transmembrane region" description="Helical" evidence="1">
    <location>
        <begin position="38"/>
        <end position="61"/>
    </location>
</feature>
<accession>A0A6V7W0F7</accession>
<name>A0A6V7W0F7_MELEN</name>
<keyword evidence="1" id="KW-0812">Transmembrane</keyword>
<evidence type="ECO:0000256" key="1">
    <source>
        <dbReference type="SAM" id="Phobius"/>
    </source>
</evidence>
<sequence>MLYIHRLSVFESHDSFNEDNLKSTTTHSDFGGIFSDKLLGIISIIFCLILSLVLLFIICQFRQIKNYLTQRNASNQLRTPLQPVEVVEKRRENEETARHLLSI</sequence>
<keyword evidence="1" id="KW-0472">Membrane</keyword>
<evidence type="ECO:0000313" key="2">
    <source>
        <dbReference type="EMBL" id="CAD2179941.1"/>
    </source>
</evidence>
<protein>
    <submittedName>
        <fullName evidence="2">Uncharacterized protein</fullName>
    </submittedName>
</protein>